<dbReference type="InterPro" id="IPR050125">
    <property type="entry name" value="GPCR_opsins"/>
</dbReference>
<keyword evidence="2 8" id="KW-0812">Transmembrane</keyword>
<keyword evidence="6 8" id="KW-0675">Receptor</keyword>
<feature type="transmembrane region" description="Helical" evidence="9">
    <location>
        <begin position="88"/>
        <end position="116"/>
    </location>
</feature>
<sequence length="343" mass="38687">MSISNNLSSYKQLEPCYILRPIGYYLIFLWVFGISLNGSILYIFIRYKKLRQSSTNIFIGSLILTDFIGACFEIPMPGIALIKCRWIFGYAGCVFEAVIAYFSGCSNMYILCLLSLDRYFVVTRSFTATTITIKQTYTKDIKLYKKPFEFSPNETPYTANISGIYLIEPNFPSSSILAPYSTQSIPFLQDDIIVNSFNYYSGDFLSVNSTGKLLNVFNIISNTSFIPNGRILINKGGKFIAQTNLPNIAIGETYTSVCGYNTDVSYRRKITIVEGDEDSSSMTYYVEYIFKNSAEDDARLNGNIPDLVIHDANLRGYFIVPSSNGQKTISYNVVVYKPKPSCK</sequence>
<keyword evidence="4 8" id="KW-0297">G-protein coupled receptor</keyword>
<dbReference type="Proteomes" id="UP000663845">
    <property type="component" value="Unassembled WGS sequence"/>
</dbReference>
<evidence type="ECO:0000256" key="3">
    <source>
        <dbReference type="ARBA" id="ARBA00022989"/>
    </source>
</evidence>
<feature type="transmembrane region" description="Helical" evidence="9">
    <location>
        <begin position="22"/>
        <end position="45"/>
    </location>
</feature>
<evidence type="ECO:0000256" key="8">
    <source>
        <dbReference type="RuleBase" id="RU000688"/>
    </source>
</evidence>
<dbReference type="GO" id="GO:0016020">
    <property type="term" value="C:membrane"/>
    <property type="evidence" value="ECO:0007669"/>
    <property type="project" value="UniProtKB-SubCell"/>
</dbReference>
<protein>
    <recommendedName>
        <fullName evidence="10">G-protein coupled receptors family 1 profile domain-containing protein</fullName>
    </recommendedName>
</protein>
<feature type="transmembrane region" description="Helical" evidence="9">
    <location>
        <begin position="57"/>
        <end position="82"/>
    </location>
</feature>
<feature type="domain" description="G-protein coupled receptors family 1 profile" evidence="10">
    <location>
        <begin position="36"/>
        <end position="126"/>
    </location>
</feature>
<keyword evidence="3 9" id="KW-1133">Transmembrane helix</keyword>
<dbReference type="GO" id="GO:0004930">
    <property type="term" value="F:G protein-coupled receptor activity"/>
    <property type="evidence" value="ECO:0007669"/>
    <property type="project" value="UniProtKB-KW"/>
</dbReference>
<gene>
    <name evidence="11" type="ORF">JYZ213_LOCUS16305</name>
</gene>
<evidence type="ECO:0000256" key="6">
    <source>
        <dbReference type="ARBA" id="ARBA00023170"/>
    </source>
</evidence>
<evidence type="ECO:0000256" key="4">
    <source>
        <dbReference type="ARBA" id="ARBA00023040"/>
    </source>
</evidence>
<dbReference type="SUPFAM" id="SSF81321">
    <property type="entry name" value="Family A G protein-coupled receptor-like"/>
    <property type="match status" value="1"/>
</dbReference>
<evidence type="ECO:0000313" key="12">
    <source>
        <dbReference type="Proteomes" id="UP000663845"/>
    </source>
</evidence>
<evidence type="ECO:0000256" key="5">
    <source>
        <dbReference type="ARBA" id="ARBA00023136"/>
    </source>
</evidence>
<proteinExistence type="inferred from homology"/>
<dbReference type="AlphaFoldDB" id="A0A814H9J1"/>
<dbReference type="PANTHER" id="PTHR24240">
    <property type="entry name" value="OPSIN"/>
    <property type="match status" value="1"/>
</dbReference>
<dbReference type="InterPro" id="IPR000276">
    <property type="entry name" value="GPCR_Rhodpsn"/>
</dbReference>
<evidence type="ECO:0000256" key="9">
    <source>
        <dbReference type="SAM" id="Phobius"/>
    </source>
</evidence>
<dbReference type="InterPro" id="IPR017452">
    <property type="entry name" value="GPCR_Rhodpsn_7TM"/>
</dbReference>
<evidence type="ECO:0000256" key="7">
    <source>
        <dbReference type="ARBA" id="ARBA00023224"/>
    </source>
</evidence>
<keyword evidence="5 9" id="KW-0472">Membrane</keyword>
<keyword evidence="7 8" id="KW-0807">Transducer</keyword>
<dbReference type="PROSITE" id="PS00237">
    <property type="entry name" value="G_PROTEIN_RECEP_F1_1"/>
    <property type="match status" value="1"/>
</dbReference>
<evidence type="ECO:0000256" key="1">
    <source>
        <dbReference type="ARBA" id="ARBA00004141"/>
    </source>
</evidence>
<comment type="caution">
    <text evidence="11">The sequence shown here is derived from an EMBL/GenBank/DDBJ whole genome shotgun (WGS) entry which is preliminary data.</text>
</comment>
<evidence type="ECO:0000313" key="11">
    <source>
        <dbReference type="EMBL" id="CAF1006788.1"/>
    </source>
</evidence>
<reference evidence="11" key="1">
    <citation type="submission" date="2021-02" db="EMBL/GenBank/DDBJ databases">
        <authorList>
            <person name="Nowell W R."/>
        </authorList>
    </citation>
    <scope>NUCLEOTIDE SEQUENCE</scope>
</reference>
<name>A0A814H9J1_9BILA</name>
<dbReference type="EMBL" id="CAJNOG010000145">
    <property type="protein sequence ID" value="CAF1006788.1"/>
    <property type="molecule type" value="Genomic_DNA"/>
</dbReference>
<dbReference type="PRINTS" id="PR00237">
    <property type="entry name" value="GPCRRHODOPSN"/>
</dbReference>
<comment type="similarity">
    <text evidence="8">Belongs to the G-protein coupled receptor 1 family.</text>
</comment>
<dbReference type="Gene3D" id="1.20.1070.10">
    <property type="entry name" value="Rhodopsin 7-helix transmembrane proteins"/>
    <property type="match status" value="1"/>
</dbReference>
<dbReference type="Pfam" id="PF00001">
    <property type="entry name" value="7tm_1"/>
    <property type="match status" value="1"/>
</dbReference>
<evidence type="ECO:0000256" key="2">
    <source>
        <dbReference type="ARBA" id="ARBA00022692"/>
    </source>
</evidence>
<comment type="subcellular location">
    <subcellularLocation>
        <location evidence="1">Membrane</location>
        <topology evidence="1">Multi-pass membrane protein</topology>
    </subcellularLocation>
</comment>
<dbReference type="PROSITE" id="PS50262">
    <property type="entry name" value="G_PROTEIN_RECEP_F1_2"/>
    <property type="match status" value="1"/>
</dbReference>
<evidence type="ECO:0000259" key="10">
    <source>
        <dbReference type="PROSITE" id="PS50262"/>
    </source>
</evidence>
<organism evidence="11 12">
    <name type="scientific">Adineta steineri</name>
    <dbReference type="NCBI Taxonomy" id="433720"/>
    <lineage>
        <taxon>Eukaryota</taxon>
        <taxon>Metazoa</taxon>
        <taxon>Spiralia</taxon>
        <taxon>Gnathifera</taxon>
        <taxon>Rotifera</taxon>
        <taxon>Eurotatoria</taxon>
        <taxon>Bdelloidea</taxon>
        <taxon>Adinetida</taxon>
        <taxon>Adinetidae</taxon>
        <taxon>Adineta</taxon>
    </lineage>
</organism>
<accession>A0A814H9J1</accession>